<gene>
    <name evidence="10" type="ORF">ACFSVL_02935</name>
</gene>
<feature type="transmembrane region" description="Helical" evidence="8">
    <location>
        <begin position="21"/>
        <end position="43"/>
    </location>
</feature>
<dbReference type="RefSeq" id="WP_378300139.1">
    <property type="nucleotide sequence ID" value="NZ_JBHUKS010000003.1"/>
</dbReference>
<feature type="transmembrane region" description="Helical" evidence="8">
    <location>
        <begin position="331"/>
        <end position="350"/>
    </location>
</feature>
<feature type="transmembrane region" description="Helical" evidence="8">
    <location>
        <begin position="63"/>
        <end position="81"/>
    </location>
</feature>
<evidence type="ECO:0000313" key="11">
    <source>
        <dbReference type="Proteomes" id="UP001597483"/>
    </source>
</evidence>
<dbReference type="Proteomes" id="UP001597483">
    <property type="component" value="Unassembled WGS sequence"/>
</dbReference>
<comment type="subcellular location">
    <subcellularLocation>
        <location evidence="1">Cell membrane</location>
        <topology evidence="1">Multi-pass membrane protein</topology>
    </subcellularLocation>
</comment>
<dbReference type="PROSITE" id="PS50850">
    <property type="entry name" value="MFS"/>
    <property type="match status" value="1"/>
</dbReference>
<sequence>MLSAKNSSPATARSGVGTRRAVVAAVIGNALEWFDIAIYALMASYIGKAFFPGDNPGIQLVEAYAVFGITFLIRPLGGLILGSYADRRGRRRALVLTIRLMVLGTFLLAVLPGYDTIGVFAPLGVIVARLVQGFAAGGEFGAATSFLIERDDRRKGFLGSFQFASQGFATLLSAAFAAGLTALLPAAEMASWGWRVPFVFGLLVGPAGYYLRKHVDESPRAEADRPESAVREVFRDQWGGLLIAGGALVVSTALNFILQSLPAFAIKNLGLDASASFTALLITSVLLTLVPPLAGMLSDRVGRIRMMSGAAVLIGISVVPLYLWVTSARSFAVLAVAMAALGLLKAVYFGPLPAVMADAFPAKTRATGLAFSYNVSVGLFGGFTPTIATALVTATGSPVSPGYYLAATAMVSLAALFAAHRRRGIR</sequence>
<evidence type="ECO:0000256" key="7">
    <source>
        <dbReference type="ARBA" id="ARBA00023136"/>
    </source>
</evidence>
<evidence type="ECO:0000259" key="9">
    <source>
        <dbReference type="PROSITE" id="PS50850"/>
    </source>
</evidence>
<feature type="transmembrane region" description="Helical" evidence="8">
    <location>
        <begin position="371"/>
        <end position="395"/>
    </location>
</feature>
<organism evidence="10 11">
    <name type="scientific">Amycolatopsis silviterrae</name>
    <dbReference type="NCBI Taxonomy" id="1656914"/>
    <lineage>
        <taxon>Bacteria</taxon>
        <taxon>Bacillati</taxon>
        <taxon>Actinomycetota</taxon>
        <taxon>Actinomycetes</taxon>
        <taxon>Pseudonocardiales</taxon>
        <taxon>Pseudonocardiaceae</taxon>
        <taxon>Amycolatopsis</taxon>
    </lineage>
</organism>
<evidence type="ECO:0000313" key="10">
    <source>
        <dbReference type="EMBL" id="MFD2466330.1"/>
    </source>
</evidence>
<accession>A0ABW5GZI5</accession>
<dbReference type="InterPro" id="IPR020846">
    <property type="entry name" value="MFS_dom"/>
</dbReference>
<feature type="transmembrane region" description="Helical" evidence="8">
    <location>
        <begin position="168"/>
        <end position="186"/>
    </location>
</feature>
<keyword evidence="4 8" id="KW-0812">Transmembrane</keyword>
<feature type="transmembrane region" description="Helical" evidence="8">
    <location>
        <begin position="273"/>
        <end position="294"/>
    </location>
</feature>
<dbReference type="Pfam" id="PF07690">
    <property type="entry name" value="MFS_1"/>
    <property type="match status" value="1"/>
</dbReference>
<feature type="transmembrane region" description="Helical" evidence="8">
    <location>
        <begin position="241"/>
        <end position="261"/>
    </location>
</feature>
<reference evidence="11" key="1">
    <citation type="journal article" date="2019" name="Int. J. Syst. Evol. Microbiol.">
        <title>The Global Catalogue of Microorganisms (GCM) 10K type strain sequencing project: providing services to taxonomists for standard genome sequencing and annotation.</title>
        <authorList>
            <consortium name="The Broad Institute Genomics Platform"/>
            <consortium name="The Broad Institute Genome Sequencing Center for Infectious Disease"/>
            <person name="Wu L."/>
            <person name="Ma J."/>
        </authorList>
    </citation>
    <scope>NUCLEOTIDE SEQUENCE [LARGE SCALE GENOMIC DNA]</scope>
    <source>
        <strain evidence="11">CGMCC 4.7641</strain>
    </source>
</reference>
<keyword evidence="2" id="KW-0813">Transport</keyword>
<proteinExistence type="predicted"/>
<keyword evidence="5" id="KW-0769">Symport</keyword>
<comment type="caution">
    <text evidence="10">The sequence shown here is derived from an EMBL/GenBank/DDBJ whole genome shotgun (WGS) entry which is preliminary data.</text>
</comment>
<dbReference type="SUPFAM" id="SSF103473">
    <property type="entry name" value="MFS general substrate transporter"/>
    <property type="match status" value="1"/>
</dbReference>
<evidence type="ECO:0000256" key="1">
    <source>
        <dbReference type="ARBA" id="ARBA00004651"/>
    </source>
</evidence>
<keyword evidence="11" id="KW-1185">Reference proteome</keyword>
<evidence type="ECO:0000256" key="5">
    <source>
        <dbReference type="ARBA" id="ARBA00022847"/>
    </source>
</evidence>
<protein>
    <submittedName>
        <fullName evidence="10">MFS transporter</fullName>
    </submittedName>
</protein>
<feature type="transmembrane region" description="Helical" evidence="8">
    <location>
        <begin position="93"/>
        <end position="114"/>
    </location>
</feature>
<dbReference type="Pfam" id="PF00083">
    <property type="entry name" value="Sugar_tr"/>
    <property type="match status" value="1"/>
</dbReference>
<feature type="transmembrane region" description="Helical" evidence="8">
    <location>
        <begin position="401"/>
        <end position="419"/>
    </location>
</feature>
<dbReference type="InterPro" id="IPR036259">
    <property type="entry name" value="MFS_trans_sf"/>
</dbReference>
<dbReference type="EMBL" id="JBHUKS010000003">
    <property type="protein sequence ID" value="MFD2466330.1"/>
    <property type="molecule type" value="Genomic_DNA"/>
</dbReference>
<dbReference type="InterPro" id="IPR051084">
    <property type="entry name" value="H+-coupled_symporters"/>
</dbReference>
<evidence type="ECO:0000256" key="6">
    <source>
        <dbReference type="ARBA" id="ARBA00022989"/>
    </source>
</evidence>
<keyword evidence="6 8" id="KW-1133">Transmembrane helix</keyword>
<evidence type="ECO:0000256" key="3">
    <source>
        <dbReference type="ARBA" id="ARBA00022475"/>
    </source>
</evidence>
<feature type="transmembrane region" description="Helical" evidence="8">
    <location>
        <begin position="126"/>
        <end position="148"/>
    </location>
</feature>
<keyword evidence="3" id="KW-1003">Cell membrane</keyword>
<name>A0ABW5GZI5_9PSEU</name>
<feature type="domain" description="Major facilitator superfamily (MFS) profile" evidence="9">
    <location>
        <begin position="21"/>
        <end position="424"/>
    </location>
</feature>
<dbReference type="PANTHER" id="PTHR43528">
    <property type="entry name" value="ALPHA-KETOGLUTARATE PERMEASE"/>
    <property type="match status" value="1"/>
</dbReference>
<feature type="transmembrane region" description="Helical" evidence="8">
    <location>
        <begin position="192"/>
        <end position="211"/>
    </location>
</feature>
<evidence type="ECO:0000256" key="4">
    <source>
        <dbReference type="ARBA" id="ARBA00022692"/>
    </source>
</evidence>
<dbReference type="PANTHER" id="PTHR43528:SF1">
    <property type="entry name" value="ALPHA-KETOGLUTARATE PERMEASE"/>
    <property type="match status" value="1"/>
</dbReference>
<feature type="transmembrane region" description="Helical" evidence="8">
    <location>
        <begin position="306"/>
        <end position="325"/>
    </location>
</feature>
<keyword evidence="7 8" id="KW-0472">Membrane</keyword>
<dbReference type="InterPro" id="IPR005828">
    <property type="entry name" value="MFS_sugar_transport-like"/>
</dbReference>
<dbReference type="Gene3D" id="1.20.1250.20">
    <property type="entry name" value="MFS general substrate transporter like domains"/>
    <property type="match status" value="2"/>
</dbReference>
<evidence type="ECO:0000256" key="8">
    <source>
        <dbReference type="SAM" id="Phobius"/>
    </source>
</evidence>
<evidence type="ECO:0000256" key="2">
    <source>
        <dbReference type="ARBA" id="ARBA00022448"/>
    </source>
</evidence>
<dbReference type="InterPro" id="IPR011701">
    <property type="entry name" value="MFS"/>
</dbReference>